<feature type="transmembrane region" description="Helical" evidence="11">
    <location>
        <begin position="92"/>
        <end position="111"/>
    </location>
</feature>
<evidence type="ECO:0000256" key="10">
    <source>
        <dbReference type="ARBA" id="ARBA00023201"/>
    </source>
</evidence>
<keyword evidence="14" id="KW-1185">Reference proteome</keyword>
<keyword evidence="10 11" id="KW-0739">Sodium transport</keyword>
<feature type="transmembrane region" description="Helical" evidence="11">
    <location>
        <begin position="51"/>
        <end position="71"/>
    </location>
</feature>
<evidence type="ECO:0000256" key="11">
    <source>
        <dbReference type="HAMAP-Rule" id="MF_01844"/>
    </source>
</evidence>
<dbReference type="Gene3D" id="1.20.1530.10">
    <property type="entry name" value="Na+/H+ antiporter like domain"/>
    <property type="match status" value="1"/>
</dbReference>
<sequence>MTRPLRSAQFPAILLLAAAGLGLLLANLPTHDALAGVLDAHLAVPGTGLDLSVSHWVSDGVLAIFFFVVALELQYELTRGDLRSVRAAIQPAIAAAGGILVPIAIYLAIAGSSTGSGSSATGWPVPTATDIAFALGVLAVFGRGLPTAVRAFLLALAILDDIVGIVFIAVLFAHGLNVLLLVLGLVAVAVFAVLSRTLRQAQGPRGRRSRPVIVVLMVLVGVIAWGLFAASGVHATIAGVLLGLVMAPRPADRTRHALEPWVNGLVLPLFAFVAAFVVIPQVPLDALSPAFFGILIALPVGKIVGIAAFGALAMRIRPRGTAPAIRFPDLLAAGALGGIGFTVSLLLAKLAFADAGVRDEAILAVLLGSMIALVLSAVLVSWRARRHRAAGDPEEDLDEGAFEVGGEDEGEEGWDER</sequence>
<organism evidence="13 14">
    <name type="scientific">Microbacterium panaciterrae</name>
    <dbReference type="NCBI Taxonomy" id="985759"/>
    <lineage>
        <taxon>Bacteria</taxon>
        <taxon>Bacillati</taxon>
        <taxon>Actinomycetota</taxon>
        <taxon>Actinomycetes</taxon>
        <taxon>Micrococcales</taxon>
        <taxon>Microbacteriaceae</taxon>
        <taxon>Microbacterium</taxon>
    </lineage>
</organism>
<feature type="transmembrane region" description="Helical" evidence="11">
    <location>
        <begin position="362"/>
        <end position="382"/>
    </location>
</feature>
<evidence type="ECO:0000256" key="2">
    <source>
        <dbReference type="ARBA" id="ARBA00022448"/>
    </source>
</evidence>
<name>A0ABP8PFK7_9MICO</name>
<dbReference type="EMBL" id="BAABGP010000013">
    <property type="protein sequence ID" value="GAA4485438.1"/>
    <property type="molecule type" value="Genomic_DNA"/>
</dbReference>
<feature type="transmembrane region" description="Helical" evidence="11">
    <location>
        <begin position="123"/>
        <end position="141"/>
    </location>
</feature>
<comment type="catalytic activity">
    <reaction evidence="11">
        <text>Na(+)(in) + 2 H(+)(out) = Na(+)(out) + 2 H(+)(in)</text>
        <dbReference type="Rhea" id="RHEA:29251"/>
        <dbReference type="ChEBI" id="CHEBI:15378"/>
        <dbReference type="ChEBI" id="CHEBI:29101"/>
    </reaction>
</comment>
<feature type="transmembrane region" description="Helical" evidence="11">
    <location>
        <begin position="233"/>
        <end position="249"/>
    </location>
</feature>
<gene>
    <name evidence="13" type="primary">nhaA_1</name>
    <name evidence="11" type="synonym">nhaA</name>
    <name evidence="13" type="ORF">GCM10023171_19860</name>
</gene>
<proteinExistence type="inferred from homology"/>
<dbReference type="RefSeq" id="WP_345186530.1">
    <property type="nucleotide sequence ID" value="NZ_BAABGP010000013.1"/>
</dbReference>
<feature type="compositionally biased region" description="Acidic residues" evidence="12">
    <location>
        <begin position="392"/>
        <end position="417"/>
    </location>
</feature>
<keyword evidence="4 11" id="KW-1003">Cell membrane</keyword>
<protein>
    <recommendedName>
        <fullName evidence="11">Na(+)/H(+) antiporter NhaA</fullName>
    </recommendedName>
    <alternativeName>
        <fullName evidence="11">Sodium/proton antiporter NhaA</fullName>
    </alternativeName>
</protein>
<keyword evidence="7 11" id="KW-0915">Sodium</keyword>
<evidence type="ECO:0000256" key="12">
    <source>
        <dbReference type="SAM" id="MobiDB-lite"/>
    </source>
</evidence>
<accession>A0ABP8PFK7</accession>
<feature type="transmembrane region" description="Helical" evidence="11">
    <location>
        <begin position="178"/>
        <end position="198"/>
    </location>
</feature>
<feature type="transmembrane region" description="Helical" evidence="11">
    <location>
        <begin position="153"/>
        <end position="172"/>
    </location>
</feature>
<feature type="transmembrane region" description="Helical" evidence="11">
    <location>
        <begin position="261"/>
        <end position="279"/>
    </location>
</feature>
<evidence type="ECO:0000313" key="14">
    <source>
        <dbReference type="Proteomes" id="UP001500731"/>
    </source>
</evidence>
<evidence type="ECO:0000256" key="9">
    <source>
        <dbReference type="ARBA" id="ARBA00023136"/>
    </source>
</evidence>
<keyword evidence="6 11" id="KW-1133">Transmembrane helix</keyword>
<reference evidence="14" key="1">
    <citation type="journal article" date="2019" name="Int. J. Syst. Evol. Microbiol.">
        <title>The Global Catalogue of Microorganisms (GCM) 10K type strain sequencing project: providing services to taxonomists for standard genome sequencing and annotation.</title>
        <authorList>
            <consortium name="The Broad Institute Genomics Platform"/>
            <consortium name="The Broad Institute Genome Sequencing Center for Infectious Disease"/>
            <person name="Wu L."/>
            <person name="Ma J."/>
        </authorList>
    </citation>
    <scope>NUCLEOTIDE SEQUENCE [LARGE SCALE GENOMIC DNA]</scope>
    <source>
        <strain evidence="14">JCM 17839</strain>
    </source>
</reference>
<evidence type="ECO:0000256" key="4">
    <source>
        <dbReference type="ARBA" id="ARBA00022475"/>
    </source>
</evidence>
<feature type="region of interest" description="Disordered" evidence="12">
    <location>
        <begin position="390"/>
        <end position="417"/>
    </location>
</feature>
<keyword evidence="8 11" id="KW-0406">Ion transport</keyword>
<feature type="transmembrane region" description="Helical" evidence="11">
    <location>
        <begin position="291"/>
        <end position="314"/>
    </location>
</feature>
<comment type="function">
    <text evidence="11">Na(+)/H(+) antiporter that extrudes sodium in exchange for external protons.</text>
</comment>
<keyword evidence="2 11" id="KW-0813">Transport</keyword>
<evidence type="ECO:0000256" key="1">
    <source>
        <dbReference type="ARBA" id="ARBA00004429"/>
    </source>
</evidence>
<comment type="caution">
    <text evidence="13">The sequence shown here is derived from an EMBL/GenBank/DDBJ whole genome shotgun (WGS) entry which is preliminary data.</text>
</comment>
<comment type="subcellular location">
    <subcellularLocation>
        <location evidence="1">Cell inner membrane</location>
        <topology evidence="1">Multi-pass membrane protein</topology>
    </subcellularLocation>
    <subcellularLocation>
        <location evidence="11">Cell membrane</location>
        <topology evidence="11">Multi-pass membrane protein</topology>
    </subcellularLocation>
</comment>
<evidence type="ECO:0000256" key="7">
    <source>
        <dbReference type="ARBA" id="ARBA00023053"/>
    </source>
</evidence>
<feature type="transmembrane region" description="Helical" evidence="11">
    <location>
        <begin position="210"/>
        <end position="227"/>
    </location>
</feature>
<evidence type="ECO:0000256" key="3">
    <source>
        <dbReference type="ARBA" id="ARBA00022449"/>
    </source>
</evidence>
<evidence type="ECO:0000256" key="8">
    <source>
        <dbReference type="ARBA" id="ARBA00023065"/>
    </source>
</evidence>
<dbReference type="InterPro" id="IPR004670">
    <property type="entry name" value="NhaA"/>
</dbReference>
<keyword evidence="5 11" id="KW-0812">Transmembrane</keyword>
<dbReference type="Pfam" id="PF06965">
    <property type="entry name" value="Na_H_antiport_1"/>
    <property type="match status" value="1"/>
</dbReference>
<keyword evidence="9 11" id="KW-0472">Membrane</keyword>
<keyword evidence="3 11" id="KW-0050">Antiport</keyword>
<dbReference type="HAMAP" id="MF_01844">
    <property type="entry name" value="NhaA"/>
    <property type="match status" value="1"/>
</dbReference>
<comment type="similarity">
    <text evidence="11">Belongs to the NhaA Na(+)/H(+) (TC 2.A.33) antiporter family.</text>
</comment>
<feature type="transmembrane region" description="Helical" evidence="11">
    <location>
        <begin position="330"/>
        <end position="350"/>
    </location>
</feature>
<dbReference type="PANTHER" id="PTHR30341:SF0">
    <property type="entry name" value="NA(+)_H(+) ANTIPORTER NHAA"/>
    <property type="match status" value="1"/>
</dbReference>
<dbReference type="Proteomes" id="UP001500731">
    <property type="component" value="Unassembled WGS sequence"/>
</dbReference>
<evidence type="ECO:0000256" key="5">
    <source>
        <dbReference type="ARBA" id="ARBA00022692"/>
    </source>
</evidence>
<evidence type="ECO:0000256" key="6">
    <source>
        <dbReference type="ARBA" id="ARBA00022989"/>
    </source>
</evidence>
<dbReference type="PANTHER" id="PTHR30341">
    <property type="entry name" value="SODIUM ION/PROTON ANTIPORTER NHAA-RELATED"/>
    <property type="match status" value="1"/>
</dbReference>
<evidence type="ECO:0000313" key="13">
    <source>
        <dbReference type="EMBL" id="GAA4485438.1"/>
    </source>
</evidence>
<dbReference type="InterPro" id="IPR023171">
    <property type="entry name" value="Na/H_antiporter_dom_sf"/>
</dbReference>